<protein>
    <submittedName>
        <fullName evidence="2">Uncharacterized protein</fullName>
    </submittedName>
</protein>
<dbReference type="EnsemblMetazoa" id="PPA43346.1">
    <property type="protein sequence ID" value="PPA43346.1"/>
    <property type="gene ID" value="WBGene00281715"/>
</dbReference>
<feature type="region of interest" description="Disordered" evidence="1">
    <location>
        <begin position="115"/>
        <end position="151"/>
    </location>
</feature>
<evidence type="ECO:0000313" key="2">
    <source>
        <dbReference type="EnsemblMetazoa" id="PPA43346.1"/>
    </source>
</evidence>
<dbReference type="AlphaFoldDB" id="A0A2A6BUN7"/>
<reference evidence="3" key="1">
    <citation type="journal article" date="2008" name="Nat. Genet.">
        <title>The Pristionchus pacificus genome provides a unique perspective on nematode lifestyle and parasitism.</title>
        <authorList>
            <person name="Dieterich C."/>
            <person name="Clifton S.W."/>
            <person name="Schuster L.N."/>
            <person name="Chinwalla A."/>
            <person name="Delehaunty K."/>
            <person name="Dinkelacker I."/>
            <person name="Fulton L."/>
            <person name="Fulton R."/>
            <person name="Godfrey J."/>
            <person name="Minx P."/>
            <person name="Mitreva M."/>
            <person name="Roeseler W."/>
            <person name="Tian H."/>
            <person name="Witte H."/>
            <person name="Yang S.P."/>
            <person name="Wilson R.K."/>
            <person name="Sommer R.J."/>
        </authorList>
    </citation>
    <scope>NUCLEOTIDE SEQUENCE [LARGE SCALE GENOMIC DNA]</scope>
    <source>
        <strain evidence="3">PS312</strain>
    </source>
</reference>
<feature type="region of interest" description="Disordered" evidence="1">
    <location>
        <begin position="54"/>
        <end position="87"/>
    </location>
</feature>
<dbReference type="Proteomes" id="UP000005239">
    <property type="component" value="Unassembled WGS sequence"/>
</dbReference>
<reference evidence="2" key="2">
    <citation type="submission" date="2022-06" db="UniProtKB">
        <authorList>
            <consortium name="EnsemblMetazoa"/>
        </authorList>
    </citation>
    <scope>IDENTIFICATION</scope>
    <source>
        <strain evidence="2">PS312</strain>
    </source>
</reference>
<gene>
    <name evidence="2" type="primary">WBGene00281715</name>
</gene>
<organism evidence="2 3">
    <name type="scientific">Pristionchus pacificus</name>
    <name type="common">Parasitic nematode worm</name>
    <dbReference type="NCBI Taxonomy" id="54126"/>
    <lineage>
        <taxon>Eukaryota</taxon>
        <taxon>Metazoa</taxon>
        <taxon>Ecdysozoa</taxon>
        <taxon>Nematoda</taxon>
        <taxon>Chromadorea</taxon>
        <taxon>Rhabditida</taxon>
        <taxon>Rhabditina</taxon>
        <taxon>Diplogasteromorpha</taxon>
        <taxon>Diplogasteroidea</taxon>
        <taxon>Neodiplogasteridae</taxon>
        <taxon>Pristionchus</taxon>
    </lineage>
</organism>
<accession>A0A2A6BUN7</accession>
<feature type="compositionally biased region" description="Low complexity" evidence="1">
    <location>
        <begin position="76"/>
        <end position="86"/>
    </location>
</feature>
<name>A0A2A6BUN7_PRIPA</name>
<evidence type="ECO:0000313" key="3">
    <source>
        <dbReference type="Proteomes" id="UP000005239"/>
    </source>
</evidence>
<proteinExistence type="predicted"/>
<feature type="compositionally biased region" description="Low complexity" evidence="1">
    <location>
        <begin position="137"/>
        <end position="151"/>
    </location>
</feature>
<feature type="compositionally biased region" description="Basic residues" evidence="1">
    <location>
        <begin position="115"/>
        <end position="129"/>
    </location>
</feature>
<sequence>MHSLFSTAYSEEKEEVEEVPFFVADPTVKTPPTHNALPTTAVALLSSESILRRGSRRRRLLRHPSSSTPRPPRPSSCPHALSLLPASPSPLPTRTHLFIRIDPPCIPVSQVWMKRKRMERRRRGKRKRLLCPQTACPSSRPRSLPRLSPLP</sequence>
<evidence type="ECO:0000256" key="1">
    <source>
        <dbReference type="SAM" id="MobiDB-lite"/>
    </source>
</evidence>
<keyword evidence="3" id="KW-1185">Reference proteome</keyword>
<accession>A0A8R1V3M1</accession>